<keyword evidence="6" id="KW-0479">Metal-binding</keyword>
<dbReference type="Proteomes" id="UP001642520">
    <property type="component" value="Unassembled WGS sequence"/>
</dbReference>
<comment type="caution">
    <text evidence="9">The sequence shown here is derived from an EMBL/GenBank/DDBJ whole genome shotgun (WGS) entry which is preliminary data.</text>
</comment>
<dbReference type="PROSITE" id="PS50103">
    <property type="entry name" value="ZF_C3H1"/>
    <property type="match status" value="1"/>
</dbReference>
<evidence type="ECO:0000313" key="9">
    <source>
        <dbReference type="EMBL" id="CAL7940084.1"/>
    </source>
</evidence>
<keyword evidence="6" id="KW-0863">Zinc-finger</keyword>
<dbReference type="PANTHER" id="PTHR46527">
    <property type="entry name" value="NUCLEOPORIN-LIKE PROTEIN 2"/>
    <property type="match status" value="1"/>
</dbReference>
<evidence type="ECO:0000256" key="4">
    <source>
        <dbReference type="ARBA" id="ARBA00039886"/>
    </source>
</evidence>
<dbReference type="EMBL" id="CAXAJV020001290">
    <property type="protein sequence ID" value="CAL7940084.1"/>
    <property type="molecule type" value="Genomic_DNA"/>
</dbReference>
<evidence type="ECO:0000256" key="7">
    <source>
        <dbReference type="SAM" id="MobiDB-lite"/>
    </source>
</evidence>
<evidence type="ECO:0000256" key="2">
    <source>
        <dbReference type="ARBA" id="ARBA00023242"/>
    </source>
</evidence>
<feature type="region of interest" description="Disordered" evidence="7">
    <location>
        <begin position="478"/>
        <end position="500"/>
    </location>
</feature>
<evidence type="ECO:0000256" key="3">
    <source>
        <dbReference type="ARBA" id="ARBA00037262"/>
    </source>
</evidence>
<evidence type="ECO:0000256" key="1">
    <source>
        <dbReference type="ARBA" id="ARBA00004335"/>
    </source>
</evidence>
<sequence length="619" mass="65118">MVVCKYYRQGNCRFGQYCQFEHINTFGSNTKTDSYNEDEYTAVLVAKEVLSAERGGQWMLSCFAPLKERPCIPGMEDVSPEEVRWEMYQAQKTGMVEQAKLHYQQLCRDMKAKREALKNPTRETLTKLKEILGTGNKNTRNDNTSGKSSNFAFATPHLGLPSSTPSTNVFHPFSGSFTSSNNTSIFGRSTTTSNPVFGSTPTFGNNLGTFGGGTNTSSVFGGTTNTSTFNTGQNTQNFGSTNTIFGGGGTSQPVFGKPSIFGTNNQTNNVFARPQTSQTPTSVFNSGPTSSPSLFSGTSTQSNTSIFGGAKTTTANPFSGSSNLQTTNSMFGTTPSAGTFNSGMFSQAETTPAFGAGPVFGGTTAFGNATNSIFGEKPTFASSAGIFSGSNTTTSSFSSTQPTNAFGVTTSTPSVNIFGNTQSTTPAMSTSNAPPFGTTPSTTAGPFSTATSQFETTSTTSLPKLTFGTGGTVSETFGTTVTPTSTPFGTTNTNVGFGTTNTTATPFTPSTFGGDTKSSPFSTTSVTTTTTVAMSRIPSQLQAISSFSTLGQSQTSNTAPTSTNRPFGESPFGVTQTTVFNETIYSTDDQLTDDEKSMYLAEKFTFGKIPLKPPTAHIR</sequence>
<dbReference type="InterPro" id="IPR000571">
    <property type="entry name" value="Znf_CCCH"/>
</dbReference>
<organism evidence="9 10">
    <name type="scientific">Xylocopa violacea</name>
    <name type="common">Violet carpenter bee</name>
    <name type="synonym">Apis violacea</name>
    <dbReference type="NCBI Taxonomy" id="135666"/>
    <lineage>
        <taxon>Eukaryota</taxon>
        <taxon>Metazoa</taxon>
        <taxon>Ecdysozoa</taxon>
        <taxon>Arthropoda</taxon>
        <taxon>Hexapoda</taxon>
        <taxon>Insecta</taxon>
        <taxon>Pterygota</taxon>
        <taxon>Neoptera</taxon>
        <taxon>Endopterygota</taxon>
        <taxon>Hymenoptera</taxon>
        <taxon>Apocrita</taxon>
        <taxon>Aculeata</taxon>
        <taxon>Apoidea</taxon>
        <taxon>Anthophila</taxon>
        <taxon>Apidae</taxon>
        <taxon>Xylocopa</taxon>
        <taxon>Xylocopa</taxon>
    </lineage>
</organism>
<evidence type="ECO:0000313" key="10">
    <source>
        <dbReference type="Proteomes" id="UP001642520"/>
    </source>
</evidence>
<reference evidence="9 10" key="1">
    <citation type="submission" date="2024-08" db="EMBL/GenBank/DDBJ databases">
        <authorList>
            <person name="Will J Nash"/>
            <person name="Angela Man"/>
            <person name="Seanna McTaggart"/>
            <person name="Kendall Baker"/>
            <person name="Tom Barker"/>
            <person name="Leah Catchpole"/>
            <person name="Alex Durrant"/>
            <person name="Karim Gharbi"/>
            <person name="Naomi Irish"/>
            <person name="Gemy Kaithakottil"/>
            <person name="Debby Ku"/>
            <person name="Aaliyah Providence"/>
            <person name="Felix Shaw"/>
            <person name="David Swarbreck"/>
            <person name="Chris Watkins"/>
            <person name="Ann M. McCartney"/>
            <person name="Giulio Formenti"/>
            <person name="Alice Mouton"/>
            <person name="Noel Vella"/>
            <person name="Bjorn M von Reumont"/>
            <person name="Adriana Vella"/>
            <person name="Wilfried Haerty"/>
        </authorList>
    </citation>
    <scope>NUCLEOTIDE SEQUENCE [LARGE SCALE GENOMIC DNA]</scope>
</reference>
<feature type="compositionally biased region" description="Polar residues" evidence="7">
    <location>
        <begin position="548"/>
        <end position="565"/>
    </location>
</feature>
<name>A0ABP1NGE4_XYLVO</name>
<evidence type="ECO:0000259" key="8">
    <source>
        <dbReference type="PROSITE" id="PS50103"/>
    </source>
</evidence>
<keyword evidence="6" id="KW-0862">Zinc</keyword>
<feature type="zinc finger region" description="C3H1-type" evidence="6">
    <location>
        <begin position="1"/>
        <end position="25"/>
    </location>
</feature>
<evidence type="ECO:0000256" key="5">
    <source>
        <dbReference type="ARBA" id="ARBA00042384"/>
    </source>
</evidence>
<dbReference type="PANTHER" id="PTHR46527:SF1">
    <property type="entry name" value="NUCLEOPORIN NUP42"/>
    <property type="match status" value="1"/>
</dbReference>
<keyword evidence="10" id="KW-1185">Reference proteome</keyword>
<evidence type="ECO:0000256" key="6">
    <source>
        <dbReference type="PROSITE-ProRule" id="PRU00723"/>
    </source>
</evidence>
<gene>
    <name evidence="9" type="ORF">XYLVIOL_LOCUS4299</name>
</gene>
<feature type="region of interest" description="Disordered" evidence="7">
    <location>
        <begin position="275"/>
        <end position="300"/>
    </location>
</feature>
<keyword evidence="2" id="KW-0539">Nucleus</keyword>
<proteinExistence type="predicted"/>
<protein>
    <recommendedName>
        <fullName evidence="4">Nucleoporin NUP42</fullName>
    </recommendedName>
    <alternativeName>
        <fullName evidence="5">Nucleoporin-like protein 2</fullName>
    </alternativeName>
</protein>
<comment type="subcellular location">
    <subcellularLocation>
        <location evidence="1">Nucleus membrane</location>
        <topology evidence="1">Peripheral membrane protein</topology>
        <orientation evidence="1">Cytoplasmic side</orientation>
    </subcellularLocation>
</comment>
<feature type="domain" description="C3H1-type" evidence="8">
    <location>
        <begin position="1"/>
        <end position="25"/>
    </location>
</feature>
<feature type="region of interest" description="Disordered" evidence="7">
    <location>
        <begin position="548"/>
        <end position="573"/>
    </location>
</feature>
<comment type="function">
    <text evidence="3">Required for the export of mRNAs containing poly(A) tails from the nucleus into the cytoplasm.</text>
</comment>
<dbReference type="InterPro" id="IPR051767">
    <property type="entry name" value="Nucleoporin_NUP42"/>
</dbReference>
<accession>A0ABP1NGE4</accession>